<evidence type="ECO:0000313" key="3">
    <source>
        <dbReference type="Proteomes" id="UP000198859"/>
    </source>
</evidence>
<name>A0A1H1TWZ5_9ACTN</name>
<keyword evidence="1" id="KW-1133">Transmembrane helix</keyword>
<dbReference type="STRING" id="642780.SAMN04488570_2357"/>
<organism evidence="2 3">
    <name type="scientific">Nocardioides scoriae</name>
    <dbReference type="NCBI Taxonomy" id="642780"/>
    <lineage>
        <taxon>Bacteria</taxon>
        <taxon>Bacillati</taxon>
        <taxon>Actinomycetota</taxon>
        <taxon>Actinomycetes</taxon>
        <taxon>Propionibacteriales</taxon>
        <taxon>Nocardioidaceae</taxon>
        <taxon>Nocardioides</taxon>
    </lineage>
</organism>
<dbReference type="AlphaFoldDB" id="A0A1H1TWZ5"/>
<gene>
    <name evidence="2" type="ORF">SAMN04488570_2357</name>
</gene>
<dbReference type="InterPro" id="IPR045393">
    <property type="entry name" value="DUF6518"/>
</dbReference>
<sequence length="190" mass="19256">MATVLVVAGLAGAATSLLQTVLPAAVASFANSAGSWCLVAWLLARPAGSAPRGAAVAVLALVALVAGYYAVAHLRGFSVSPGSVGFWLVAAATVGPVLGVGAVWSRRARGWRRVLGALVLPGLLVAEAAYGLALLRASTSTGYWATEGLVGVGLGVALVAERTTARARRRVAAVFAESDNPGWPGTRRLR</sequence>
<protein>
    <submittedName>
        <fullName evidence="2">Uncharacterized protein</fullName>
    </submittedName>
</protein>
<proteinExistence type="predicted"/>
<reference evidence="3" key="1">
    <citation type="submission" date="2016-10" db="EMBL/GenBank/DDBJ databases">
        <authorList>
            <person name="Varghese N."/>
            <person name="Submissions S."/>
        </authorList>
    </citation>
    <scope>NUCLEOTIDE SEQUENCE [LARGE SCALE GENOMIC DNA]</scope>
    <source>
        <strain evidence="3">DSM 22127</strain>
    </source>
</reference>
<dbReference type="Proteomes" id="UP000198859">
    <property type="component" value="Chromosome I"/>
</dbReference>
<dbReference type="Pfam" id="PF20128">
    <property type="entry name" value="DUF6518"/>
    <property type="match status" value="1"/>
</dbReference>
<keyword evidence="1" id="KW-0472">Membrane</keyword>
<keyword evidence="1" id="KW-0812">Transmembrane</keyword>
<accession>A0A1H1TWZ5</accession>
<feature type="transmembrane region" description="Helical" evidence="1">
    <location>
        <begin position="141"/>
        <end position="160"/>
    </location>
</feature>
<evidence type="ECO:0000256" key="1">
    <source>
        <dbReference type="SAM" id="Phobius"/>
    </source>
</evidence>
<evidence type="ECO:0000313" key="2">
    <source>
        <dbReference type="EMBL" id="SDS64748.1"/>
    </source>
</evidence>
<dbReference type="EMBL" id="LT629757">
    <property type="protein sequence ID" value="SDS64748.1"/>
    <property type="molecule type" value="Genomic_DNA"/>
</dbReference>
<keyword evidence="3" id="KW-1185">Reference proteome</keyword>
<feature type="transmembrane region" description="Helical" evidence="1">
    <location>
        <begin position="24"/>
        <end position="44"/>
    </location>
</feature>
<feature type="transmembrane region" description="Helical" evidence="1">
    <location>
        <begin position="115"/>
        <end position="135"/>
    </location>
</feature>
<feature type="transmembrane region" description="Helical" evidence="1">
    <location>
        <begin position="84"/>
        <end position="103"/>
    </location>
</feature>
<feature type="transmembrane region" description="Helical" evidence="1">
    <location>
        <begin position="53"/>
        <end position="72"/>
    </location>
</feature>